<dbReference type="Pfam" id="PF13923">
    <property type="entry name" value="zf-C3HC4_2"/>
    <property type="match status" value="1"/>
</dbReference>
<sequence>MVSGRSDGLPASRRLSLPQSTSYDKSRKPHTLRSGVDTKSVHFDWISKELECGICEKTIQNTMVVRNCMHRFCADCILQRIHTGTRKCPSCHKVLPKKTPLKSDANFDAIINKFTLSVEKRCVKRPITESSFTKKRVFDKKSPIKRLTNSDPITPSSSSERTPPKNTKALIKVYDSVTDLASNMPVEIKPPLLPSMHSDASDPPLTIDEGSSDDAYSNLQQPTTSSSAKSEKRTNVNDACEKRIKSNRLVSNHCEVTPVVVLQKSNSHERLNGMAVKNVQVNGRNERSSKCLNVYPSLGPSTHTASNQDDLNVSLSATASISGISNGNLLHVNGNRSSIPAEDVVMASPRSPEYLLMSGKQRLSSGIESELVLNPDASVVNDDSLPVAAKHLRYIVTCPTTTVGHLCEYILQRIRVESRTEWGRMYSENCLPKRVLLCPVKSDLALDDVLVVNETGEGQFTTINFLRLIRHLPATLDESITIEQLKAEYWANRKRPLKLIFKFAGKS</sequence>
<dbReference type="Gene3D" id="3.30.40.10">
    <property type="entry name" value="Zinc/RING finger domain, C3HC4 (zinc finger)"/>
    <property type="match status" value="1"/>
</dbReference>
<dbReference type="WBParaSite" id="EEL_0001053301-mRNA-1">
    <property type="protein sequence ID" value="EEL_0001053301-mRNA-1"/>
    <property type="gene ID" value="EEL_0001053301"/>
</dbReference>
<keyword evidence="5" id="KW-0479">Metal-binding</keyword>
<dbReference type="PROSITE" id="PS00518">
    <property type="entry name" value="ZF_RING_1"/>
    <property type="match status" value="1"/>
</dbReference>
<dbReference type="SUPFAM" id="SSF57850">
    <property type="entry name" value="RING/U-box"/>
    <property type="match status" value="1"/>
</dbReference>
<protein>
    <recommendedName>
        <fullName evidence="3">RING-type E3 ubiquitin transferase</fullName>
        <ecNumber evidence="3">2.3.2.27</ecNumber>
    </recommendedName>
</protein>
<dbReference type="UniPathway" id="UPA00143"/>
<comment type="pathway">
    <text evidence="2">Protein modification; protein ubiquitination.</text>
</comment>
<feature type="region of interest" description="Disordered" evidence="9">
    <location>
        <begin position="1"/>
        <end position="31"/>
    </location>
</feature>
<dbReference type="InterPro" id="IPR013083">
    <property type="entry name" value="Znf_RING/FYVE/PHD"/>
</dbReference>
<comment type="catalytic activity">
    <reaction evidence="1">
        <text>S-ubiquitinyl-[E2 ubiquitin-conjugating enzyme]-L-cysteine + [acceptor protein]-L-lysine = [E2 ubiquitin-conjugating enzyme]-L-cysteine + N(6)-ubiquitinyl-[acceptor protein]-L-lysine.</text>
        <dbReference type="EC" id="2.3.2.27"/>
    </reaction>
</comment>
<organism evidence="11 12">
    <name type="scientific">Elaeophora elaphi</name>
    <dbReference type="NCBI Taxonomy" id="1147741"/>
    <lineage>
        <taxon>Eukaryota</taxon>
        <taxon>Metazoa</taxon>
        <taxon>Ecdysozoa</taxon>
        <taxon>Nematoda</taxon>
        <taxon>Chromadorea</taxon>
        <taxon>Rhabditida</taxon>
        <taxon>Spirurina</taxon>
        <taxon>Spiruromorpha</taxon>
        <taxon>Filarioidea</taxon>
        <taxon>Onchocercidae</taxon>
        <taxon>Elaeophora</taxon>
    </lineage>
</organism>
<feature type="domain" description="RING-type" evidence="10">
    <location>
        <begin position="52"/>
        <end position="92"/>
    </location>
</feature>
<evidence type="ECO:0000256" key="5">
    <source>
        <dbReference type="ARBA" id="ARBA00022723"/>
    </source>
</evidence>
<dbReference type="GO" id="GO:0016567">
    <property type="term" value="P:protein ubiquitination"/>
    <property type="evidence" value="ECO:0007669"/>
    <property type="project" value="UniProtKB-UniPathway"/>
</dbReference>
<feature type="region of interest" description="Disordered" evidence="9">
    <location>
        <begin position="143"/>
        <end position="167"/>
    </location>
</feature>
<dbReference type="GO" id="GO:0000151">
    <property type="term" value="C:ubiquitin ligase complex"/>
    <property type="evidence" value="ECO:0007669"/>
    <property type="project" value="InterPro"/>
</dbReference>
<dbReference type="PANTHER" id="PTHR46076">
    <property type="entry name" value="E3 UBIQUITIN-PROTEIN LIGASE RING1 / RING 2 FAMILY MEMBER"/>
    <property type="match status" value="1"/>
</dbReference>
<feature type="region of interest" description="Disordered" evidence="9">
    <location>
        <begin position="190"/>
        <end position="236"/>
    </location>
</feature>
<dbReference type="PROSITE" id="PS50089">
    <property type="entry name" value="ZF_RING_2"/>
    <property type="match status" value="1"/>
</dbReference>
<dbReference type="PANTHER" id="PTHR46076:SF3">
    <property type="entry name" value="E3 UBIQUITIN-PROTEIN LIGASE RING1"/>
    <property type="match status" value="1"/>
</dbReference>
<proteinExistence type="predicted"/>
<evidence type="ECO:0000313" key="11">
    <source>
        <dbReference type="Proteomes" id="UP000050640"/>
    </source>
</evidence>
<keyword evidence="11" id="KW-1185">Reference proteome</keyword>
<evidence type="ECO:0000256" key="9">
    <source>
        <dbReference type="SAM" id="MobiDB-lite"/>
    </source>
</evidence>
<evidence type="ECO:0000256" key="6">
    <source>
        <dbReference type="ARBA" id="ARBA00022771"/>
    </source>
</evidence>
<evidence type="ECO:0000256" key="2">
    <source>
        <dbReference type="ARBA" id="ARBA00004906"/>
    </source>
</evidence>
<dbReference type="InterPro" id="IPR043540">
    <property type="entry name" value="RING1/RING2"/>
</dbReference>
<dbReference type="GO" id="GO:0031519">
    <property type="term" value="C:PcG protein complex"/>
    <property type="evidence" value="ECO:0007669"/>
    <property type="project" value="TreeGrafter"/>
</dbReference>
<dbReference type="Gene3D" id="3.10.20.90">
    <property type="entry name" value="Phosphatidylinositol 3-kinase Catalytic Subunit, Chain A, domain 1"/>
    <property type="match status" value="1"/>
</dbReference>
<dbReference type="GO" id="GO:0061630">
    <property type="term" value="F:ubiquitin protein ligase activity"/>
    <property type="evidence" value="ECO:0007669"/>
    <property type="project" value="UniProtKB-EC"/>
</dbReference>
<feature type="compositionally biased region" description="Polar residues" evidence="9">
    <location>
        <begin position="147"/>
        <end position="165"/>
    </location>
</feature>
<evidence type="ECO:0000256" key="7">
    <source>
        <dbReference type="ARBA" id="ARBA00022833"/>
    </source>
</evidence>
<keyword evidence="7" id="KW-0862">Zinc</keyword>
<evidence type="ECO:0000256" key="8">
    <source>
        <dbReference type="PROSITE-ProRule" id="PRU00175"/>
    </source>
</evidence>
<keyword evidence="4" id="KW-0808">Transferase</keyword>
<dbReference type="GO" id="GO:0008270">
    <property type="term" value="F:zinc ion binding"/>
    <property type="evidence" value="ECO:0007669"/>
    <property type="project" value="UniProtKB-KW"/>
</dbReference>
<dbReference type="InterPro" id="IPR017907">
    <property type="entry name" value="Znf_RING_CS"/>
</dbReference>
<dbReference type="EC" id="2.3.2.27" evidence="3"/>
<dbReference type="STRING" id="1147741.A0A0R3S6W1"/>
<evidence type="ECO:0000256" key="1">
    <source>
        <dbReference type="ARBA" id="ARBA00000900"/>
    </source>
</evidence>
<keyword evidence="6 8" id="KW-0863">Zinc-finger</keyword>
<dbReference type="GO" id="GO:0003682">
    <property type="term" value="F:chromatin binding"/>
    <property type="evidence" value="ECO:0007669"/>
    <property type="project" value="TreeGrafter"/>
</dbReference>
<name>A0A0R3S6W1_9BILA</name>
<reference evidence="12" key="1">
    <citation type="submission" date="2017-02" db="UniProtKB">
        <authorList>
            <consortium name="WormBaseParasite"/>
        </authorList>
    </citation>
    <scope>IDENTIFICATION</scope>
</reference>
<evidence type="ECO:0000313" key="12">
    <source>
        <dbReference type="WBParaSite" id="EEL_0001053301-mRNA-1"/>
    </source>
</evidence>
<dbReference type="Proteomes" id="UP000050640">
    <property type="component" value="Unplaced"/>
</dbReference>
<evidence type="ECO:0000256" key="4">
    <source>
        <dbReference type="ARBA" id="ARBA00022679"/>
    </source>
</evidence>
<accession>A0A0R3S6W1</accession>
<evidence type="ECO:0000259" key="10">
    <source>
        <dbReference type="PROSITE" id="PS50089"/>
    </source>
</evidence>
<dbReference type="InterPro" id="IPR001841">
    <property type="entry name" value="Znf_RING"/>
</dbReference>
<dbReference type="SMART" id="SM00184">
    <property type="entry name" value="RING"/>
    <property type="match status" value="1"/>
</dbReference>
<dbReference type="AlphaFoldDB" id="A0A0R3S6W1"/>
<evidence type="ECO:0000256" key="3">
    <source>
        <dbReference type="ARBA" id="ARBA00012483"/>
    </source>
</evidence>
<feature type="compositionally biased region" description="Polar residues" evidence="9">
    <location>
        <begin position="214"/>
        <end position="228"/>
    </location>
</feature>